<dbReference type="Pfam" id="PF22352">
    <property type="entry name" value="K319L-like_PKD"/>
    <property type="match status" value="1"/>
</dbReference>
<gene>
    <name evidence="3" type="ORF">L9X51_00370</name>
</gene>
<dbReference type="AlphaFoldDB" id="A0A9X4IXZ8"/>
<dbReference type="EMBL" id="JAKNAX010000001">
    <property type="protein sequence ID" value="MDE1344895.1"/>
    <property type="molecule type" value="Genomic_DNA"/>
</dbReference>
<feature type="signal peptide" evidence="1">
    <location>
        <begin position="1"/>
        <end position="25"/>
    </location>
</feature>
<proteinExistence type="predicted"/>
<dbReference type="PROSITE" id="PS51723">
    <property type="entry name" value="PEPTIDASE_M60"/>
    <property type="match status" value="1"/>
</dbReference>
<evidence type="ECO:0000259" key="2">
    <source>
        <dbReference type="PROSITE" id="PS51723"/>
    </source>
</evidence>
<dbReference type="Gene3D" id="1.10.390.30">
    <property type="entry name" value="Peptidase M60, enhancin-like domain 3"/>
    <property type="match status" value="1"/>
</dbReference>
<dbReference type="InterPro" id="IPR031161">
    <property type="entry name" value="Peptidase_M60_dom"/>
</dbReference>
<dbReference type="InterPro" id="IPR051244">
    <property type="entry name" value="TCAF"/>
</dbReference>
<dbReference type="PANTHER" id="PTHR15730:SF5">
    <property type="entry name" value="SI:CH211-210B2.2-RELATED"/>
    <property type="match status" value="1"/>
</dbReference>
<dbReference type="SUPFAM" id="SSF49299">
    <property type="entry name" value="PKD domain"/>
    <property type="match status" value="1"/>
</dbReference>
<sequence length="888" mass="100147">MMKKNLISQSILLAIFFTTITSVKAAEPSREVTVEQRYSPERFVEEQRRPNLTHPVQSSGFWAKKGDELVINYNYDGANLKDKPQIWIVPIQYRDEANLSPQKITIEAGNNRINVKESGVIYYAPMSPESDLSLTFNILSGGREMPRFILNEDSDDDWQEMLSRYNTAPYGELVGKRMIITLPMTHMNKITNPTEIMSTWDHIVNLTEEQYGLGDNNNPPHSATKLQYLFQSKPNNTGGYMSASSYWLGANESGFNDVTTKISNSWGPWHELGHHYQLPFMTWDGLGEVTVNLTSLYVQRALGHSSRLIWSNVFSFVNSHQAYDECRDLFVKVAMFWQLDLTFGQDFYARLGNRIRTMPTSELPLTNDDKKQLFILESSRVSGFDLTPFFETWGLSATQETKQKLQALNLTTLDKPIWQNTDQNKPFTYPLSQQNINTELVLPKVIAPGETFTVTANVTNRNRSDTLSYQFHTPEGFELIESQGNAAVFKAPQHGLLHNSIVIVKVDVSDGKTQFPAASGARIALPNLHQSHASYSDDIIKKQFGIDDLKAWDFRDSVWGDRQTAHVDDIYRYVRSTGIYYYQLTKSPYYYFPSESQVDNSYWKKIAHTDLRTHYAKTDVPIVEHTEANAGADIQAQFVENQFYYLNGSNSTGENLDFKWTIKTVEGVAREAIVLRENRTETPKIKIKKGFEVSDSISITVKLLVQDESGKKDSDTVILTLRTDTNHAPEANARVNVSTVEHGASFILNGSQSTDVDGDTLTYHWTQTAGKPIALGDTSQARITVNTESLENRDQTLTFALTVNDGTTSDTANVSVNVTAINTGGGDYDYVYPNGFGSYGNGTVVKFQGHGVYQCFGSWSTHCNNASFLPGHAADPNWVNQQWKYLHN</sequence>
<dbReference type="InterPro" id="IPR042279">
    <property type="entry name" value="Pep_M60_3"/>
</dbReference>
<evidence type="ECO:0000256" key="1">
    <source>
        <dbReference type="SAM" id="SignalP"/>
    </source>
</evidence>
<name>A0A9X4IXZ8_9VIBR</name>
<dbReference type="Gene3D" id="2.60.120.1250">
    <property type="entry name" value="Peptidase M60, enhancin-like domain 1"/>
    <property type="match status" value="1"/>
</dbReference>
<feature type="chain" id="PRO_5040831316" evidence="1">
    <location>
        <begin position="26"/>
        <end position="888"/>
    </location>
</feature>
<dbReference type="Gene3D" id="3.40.390.80">
    <property type="entry name" value="Peptidase M60, enhancin-like domain 2"/>
    <property type="match status" value="1"/>
</dbReference>
<dbReference type="Gene3D" id="2.60.40.10">
    <property type="entry name" value="Immunoglobulins"/>
    <property type="match status" value="2"/>
</dbReference>
<dbReference type="PANTHER" id="PTHR15730">
    <property type="entry name" value="EXPERIMENTAL AUTOIMMUNE PROSTATITIS ANTIGEN 2-RELATED"/>
    <property type="match status" value="1"/>
</dbReference>
<keyword evidence="1" id="KW-0732">Signal</keyword>
<organism evidence="3 4">
    <name type="scientific">Vibrio aestuarianus</name>
    <dbReference type="NCBI Taxonomy" id="28171"/>
    <lineage>
        <taxon>Bacteria</taxon>
        <taxon>Pseudomonadati</taxon>
        <taxon>Pseudomonadota</taxon>
        <taxon>Gammaproteobacteria</taxon>
        <taxon>Vibrionales</taxon>
        <taxon>Vibrionaceae</taxon>
        <taxon>Vibrio</taxon>
    </lineage>
</organism>
<dbReference type="InterPro" id="IPR035986">
    <property type="entry name" value="PKD_dom_sf"/>
</dbReference>
<dbReference type="Gene3D" id="3.30.160.280">
    <property type="match status" value="1"/>
</dbReference>
<evidence type="ECO:0000313" key="3">
    <source>
        <dbReference type="EMBL" id="MDE1344895.1"/>
    </source>
</evidence>
<dbReference type="RefSeq" id="WP_176313054.1">
    <property type="nucleotide sequence ID" value="NZ_JAKNAX010000001.1"/>
</dbReference>
<feature type="domain" description="Peptidase M60" evidence="2">
    <location>
        <begin position="54"/>
        <end position="344"/>
    </location>
</feature>
<accession>A0A9X4IXZ8</accession>
<comment type="caution">
    <text evidence="3">The sequence shown here is derived from an EMBL/GenBank/DDBJ whole genome shotgun (WGS) entry which is preliminary data.</text>
</comment>
<protein>
    <submittedName>
        <fullName evidence="3">M60 family metallopeptidase</fullName>
    </submittedName>
</protein>
<dbReference type="SMART" id="SM01276">
    <property type="entry name" value="M60-like"/>
    <property type="match status" value="1"/>
</dbReference>
<evidence type="ECO:0000313" key="4">
    <source>
        <dbReference type="Proteomes" id="UP001140978"/>
    </source>
</evidence>
<dbReference type="InterPro" id="IPR013783">
    <property type="entry name" value="Ig-like_fold"/>
</dbReference>
<dbReference type="Pfam" id="PF13402">
    <property type="entry name" value="Peptidase_M60"/>
    <property type="match status" value="1"/>
</dbReference>
<reference evidence="3" key="1">
    <citation type="submission" date="2022-02" db="EMBL/GenBank/DDBJ databases">
        <title>Emergence and expansion in Europe of a Vibrio aestuarianus clonal complex pathogenic for oysters.</title>
        <authorList>
            <person name="Mesnil A."/>
            <person name="Travers M.-A."/>
        </authorList>
    </citation>
    <scope>NUCLEOTIDE SEQUENCE</scope>
    <source>
        <strain evidence="3">19_064_15T1</strain>
    </source>
</reference>
<dbReference type="Proteomes" id="UP001140978">
    <property type="component" value="Unassembled WGS sequence"/>
</dbReference>